<dbReference type="Proteomes" id="UP001596119">
    <property type="component" value="Unassembled WGS sequence"/>
</dbReference>
<evidence type="ECO:0000313" key="4">
    <source>
        <dbReference type="EMBL" id="MFC5947426.1"/>
    </source>
</evidence>
<evidence type="ECO:0000259" key="3">
    <source>
        <dbReference type="SMART" id="SM00331"/>
    </source>
</evidence>
<dbReference type="Gene3D" id="3.60.40.10">
    <property type="entry name" value="PPM-type phosphatase domain"/>
    <property type="match status" value="1"/>
</dbReference>
<dbReference type="EMBL" id="JBHSQK010000007">
    <property type="protein sequence ID" value="MFC5947426.1"/>
    <property type="molecule type" value="Genomic_DNA"/>
</dbReference>
<gene>
    <name evidence="4" type="ORF">ACFQH9_03935</name>
</gene>
<dbReference type="InterPro" id="IPR052016">
    <property type="entry name" value="Bact_Sigma-Reg"/>
</dbReference>
<feature type="region of interest" description="Disordered" evidence="2">
    <location>
        <begin position="194"/>
        <end position="229"/>
    </location>
</feature>
<dbReference type="EC" id="3.1.3.16" evidence="4"/>
<dbReference type="Pfam" id="PF07228">
    <property type="entry name" value="SpoIIE"/>
    <property type="match status" value="1"/>
</dbReference>
<keyword evidence="5" id="KW-1185">Reference proteome</keyword>
<reference evidence="5" key="1">
    <citation type="journal article" date="2019" name="Int. J. Syst. Evol. Microbiol.">
        <title>The Global Catalogue of Microorganisms (GCM) 10K type strain sequencing project: providing services to taxonomists for standard genome sequencing and annotation.</title>
        <authorList>
            <consortium name="The Broad Institute Genomics Platform"/>
            <consortium name="The Broad Institute Genome Sequencing Center for Infectious Disease"/>
            <person name="Wu L."/>
            <person name="Ma J."/>
        </authorList>
    </citation>
    <scope>NUCLEOTIDE SEQUENCE [LARGE SCALE GENOMIC DNA]</scope>
    <source>
        <strain evidence="5">CGMCC 4.7397</strain>
    </source>
</reference>
<dbReference type="InterPro" id="IPR036457">
    <property type="entry name" value="PPM-type-like_dom_sf"/>
</dbReference>
<dbReference type="PANTHER" id="PTHR43156">
    <property type="entry name" value="STAGE II SPORULATION PROTEIN E-RELATED"/>
    <property type="match status" value="1"/>
</dbReference>
<organism evidence="4 5">
    <name type="scientific">Pseudonocardia lutea</name>
    <dbReference type="NCBI Taxonomy" id="2172015"/>
    <lineage>
        <taxon>Bacteria</taxon>
        <taxon>Bacillati</taxon>
        <taxon>Actinomycetota</taxon>
        <taxon>Actinomycetes</taxon>
        <taxon>Pseudonocardiales</taxon>
        <taxon>Pseudonocardiaceae</taxon>
        <taxon>Pseudonocardia</taxon>
    </lineage>
</organism>
<accession>A0ABW1I447</accession>
<dbReference type="GO" id="GO:0004722">
    <property type="term" value="F:protein serine/threonine phosphatase activity"/>
    <property type="evidence" value="ECO:0007669"/>
    <property type="project" value="UniProtKB-EC"/>
</dbReference>
<evidence type="ECO:0000313" key="5">
    <source>
        <dbReference type="Proteomes" id="UP001596119"/>
    </source>
</evidence>
<dbReference type="InterPro" id="IPR001932">
    <property type="entry name" value="PPM-type_phosphatase-like_dom"/>
</dbReference>
<dbReference type="RefSeq" id="WP_379564271.1">
    <property type="nucleotide sequence ID" value="NZ_JBHSQK010000007.1"/>
</dbReference>
<proteinExistence type="predicted"/>
<dbReference type="SMART" id="SM00331">
    <property type="entry name" value="PP2C_SIG"/>
    <property type="match status" value="1"/>
</dbReference>
<dbReference type="PANTHER" id="PTHR43156:SF2">
    <property type="entry name" value="STAGE II SPORULATION PROTEIN E"/>
    <property type="match status" value="1"/>
</dbReference>
<protein>
    <submittedName>
        <fullName evidence="4">PP2C family protein-serine/threonine phosphatase</fullName>
        <ecNumber evidence="4">3.1.3.16</ecNumber>
    </submittedName>
</protein>
<evidence type="ECO:0000256" key="2">
    <source>
        <dbReference type="SAM" id="MobiDB-lite"/>
    </source>
</evidence>
<keyword evidence="1 4" id="KW-0378">Hydrolase</keyword>
<name>A0ABW1I447_9PSEU</name>
<dbReference type="SUPFAM" id="SSF81606">
    <property type="entry name" value="PP2C-like"/>
    <property type="match status" value="1"/>
</dbReference>
<comment type="caution">
    <text evidence="4">The sequence shown here is derived from an EMBL/GenBank/DDBJ whole genome shotgun (WGS) entry which is preliminary data.</text>
</comment>
<evidence type="ECO:0000256" key="1">
    <source>
        <dbReference type="ARBA" id="ARBA00022801"/>
    </source>
</evidence>
<feature type="domain" description="PPM-type phosphatase" evidence="3">
    <location>
        <begin position="1"/>
        <end position="194"/>
    </location>
</feature>
<sequence>MAGDTFDYILDRRTVQLSITDAVGHGLDAAMLATLAVGSLRNSRRAGRSLSGQADDVNDDLVRHSGTGELVTGQIVHIDLEAGRAGIVNAGHPPPLRLRDGSVGEVELAVDIPFGIDPTWPYRVQELELQPGDRIVFLTDGMLERDAARLELADVLLKTRSAHPREVVQFLGAAVLEATNSDLRDDATVLCLDWHGGPPRRRRSSGGADESTSRGLAGPAVPSARTQRR</sequence>